<organism evidence="1 2">
    <name type="scientific">Blastopirellula marina</name>
    <dbReference type="NCBI Taxonomy" id="124"/>
    <lineage>
        <taxon>Bacteria</taxon>
        <taxon>Pseudomonadati</taxon>
        <taxon>Planctomycetota</taxon>
        <taxon>Planctomycetia</taxon>
        <taxon>Pirellulales</taxon>
        <taxon>Pirellulaceae</taxon>
        <taxon>Blastopirellula</taxon>
    </lineage>
</organism>
<evidence type="ECO:0000313" key="1">
    <source>
        <dbReference type="EMBL" id="PQO26574.1"/>
    </source>
</evidence>
<dbReference type="AlphaFoldDB" id="A0A2S8F3R1"/>
<dbReference type="PANTHER" id="PTHR39186">
    <property type="entry name" value="DUF2071 FAMILY PROTEIN"/>
    <property type="match status" value="1"/>
</dbReference>
<dbReference type="Gene3D" id="2.40.400.10">
    <property type="entry name" value="Acetoacetate decarboxylase-like"/>
    <property type="match status" value="1"/>
</dbReference>
<dbReference type="OrthoDB" id="150993at2"/>
<dbReference type="EMBL" id="PUIB01000030">
    <property type="protein sequence ID" value="PQO26574.1"/>
    <property type="molecule type" value="Genomic_DNA"/>
</dbReference>
<protein>
    <submittedName>
        <fullName evidence="1">DUF2071 domain-containing protein</fullName>
    </submittedName>
</protein>
<dbReference type="Proteomes" id="UP000239388">
    <property type="component" value="Unassembled WGS sequence"/>
</dbReference>
<dbReference type="RefSeq" id="WP_105360055.1">
    <property type="nucleotide sequence ID" value="NZ_PUIB01000030.1"/>
</dbReference>
<dbReference type="SUPFAM" id="SSF160104">
    <property type="entry name" value="Acetoacetate decarboxylase-like"/>
    <property type="match status" value="1"/>
</dbReference>
<gene>
    <name evidence="1" type="ORF">C5Y98_29760</name>
</gene>
<accession>A0A2S8F3R1</accession>
<proteinExistence type="predicted"/>
<reference evidence="1 2" key="1">
    <citation type="submission" date="2018-02" db="EMBL/GenBank/DDBJ databases">
        <title>Comparative genomes isolates from brazilian mangrove.</title>
        <authorList>
            <person name="Araujo J.E."/>
            <person name="Taketani R.G."/>
            <person name="Silva M.C.P."/>
            <person name="Loureco M.V."/>
            <person name="Andreote F.D."/>
        </authorList>
    </citation>
    <scope>NUCLEOTIDE SEQUENCE [LARGE SCALE GENOMIC DNA]</scope>
    <source>
        <strain evidence="1 2">NAP PRIS-MGV</strain>
    </source>
</reference>
<sequence length="244" mass="28081">MQKQTDRTWDLPSRPWIMRMTWSELLFAHWAVDPDLLAAQLPAGLQLDTRDGQAWIGVVPFLMSDVAPRCCPALPRLSRFLELNVRTYVTRDDKPGVWFFSLDAASRFAVRVARKTFHLPYMDATMSLKRADSQLIDYRSQRTHRGEPSADFDASYQPLGQPFQAQPGTLEHWLTARYCLYSSDRQGRIYRGEIDHDPWTLSEASWTMRSNTMCAPLGLELDDAPHLLYAEKIAVKAWQATRCD</sequence>
<dbReference type="PANTHER" id="PTHR39186:SF1">
    <property type="entry name" value="DUF2071 DOMAIN-CONTAINING PROTEIN"/>
    <property type="match status" value="1"/>
</dbReference>
<dbReference type="Pfam" id="PF09844">
    <property type="entry name" value="DUF2071"/>
    <property type="match status" value="1"/>
</dbReference>
<dbReference type="InterPro" id="IPR018644">
    <property type="entry name" value="DUF2071"/>
</dbReference>
<dbReference type="InterPro" id="IPR023375">
    <property type="entry name" value="ADC_dom_sf"/>
</dbReference>
<evidence type="ECO:0000313" key="2">
    <source>
        <dbReference type="Proteomes" id="UP000239388"/>
    </source>
</evidence>
<name>A0A2S8F3R1_9BACT</name>
<comment type="caution">
    <text evidence="1">The sequence shown here is derived from an EMBL/GenBank/DDBJ whole genome shotgun (WGS) entry which is preliminary data.</text>
</comment>